<name>A0A250VMD9_STROL</name>
<dbReference type="Pfam" id="PF13466">
    <property type="entry name" value="STAS_2"/>
    <property type="match status" value="1"/>
</dbReference>
<dbReference type="SUPFAM" id="SSF52091">
    <property type="entry name" value="SpoIIaa-like"/>
    <property type="match status" value="1"/>
</dbReference>
<comment type="caution">
    <text evidence="2">The sequence shown here is derived from an EMBL/GenBank/DDBJ whole genome shotgun (WGS) entry which is preliminary data.</text>
</comment>
<evidence type="ECO:0000259" key="1">
    <source>
        <dbReference type="PROSITE" id="PS50801"/>
    </source>
</evidence>
<accession>A0A250VMD9</accession>
<organism evidence="2 3">
    <name type="scientific">Streptomyces olivochromogenes</name>
    <dbReference type="NCBI Taxonomy" id="1963"/>
    <lineage>
        <taxon>Bacteria</taxon>
        <taxon>Bacillati</taxon>
        <taxon>Actinomycetota</taxon>
        <taxon>Actinomycetes</taxon>
        <taxon>Kitasatosporales</taxon>
        <taxon>Streptomycetaceae</taxon>
        <taxon>Streptomyces</taxon>
    </lineage>
</organism>
<dbReference type="InterPro" id="IPR058548">
    <property type="entry name" value="MlaB-like_STAS"/>
</dbReference>
<dbReference type="AlphaFoldDB" id="A0A250VMD9"/>
<dbReference type="Proteomes" id="UP000217446">
    <property type="component" value="Unassembled WGS sequence"/>
</dbReference>
<proteinExistence type="predicted"/>
<dbReference type="STRING" id="1963.AQJ27_38500"/>
<dbReference type="InterPro" id="IPR036513">
    <property type="entry name" value="STAS_dom_sf"/>
</dbReference>
<reference evidence="3" key="1">
    <citation type="submission" date="2017-05" db="EMBL/GenBank/DDBJ databases">
        <title>Streptomyces olivochromogenes NBRC 3561 whole genome shotgun sequence.</title>
        <authorList>
            <person name="Dohra H."/>
            <person name="Kodani S."/>
        </authorList>
    </citation>
    <scope>NUCLEOTIDE SEQUENCE [LARGE SCALE GENOMIC DNA]</scope>
    <source>
        <strain evidence="3">NBRC 3561</strain>
    </source>
</reference>
<sequence>MLAAALDEAVQFGSGDLHVDLTDITFIDVAGIRMMTTVAKRLSRDGRRLLLHATPPGVHRVIRLMGWETTPGLMHCIGVTL</sequence>
<dbReference type="EMBL" id="BDQI01000018">
    <property type="protein sequence ID" value="GAX55378.1"/>
    <property type="molecule type" value="Genomic_DNA"/>
</dbReference>
<dbReference type="Gene3D" id="3.30.750.24">
    <property type="entry name" value="STAS domain"/>
    <property type="match status" value="1"/>
</dbReference>
<gene>
    <name evidence="2" type="ORF">SO3561_06934</name>
</gene>
<dbReference type="InterPro" id="IPR002645">
    <property type="entry name" value="STAS_dom"/>
</dbReference>
<dbReference type="PROSITE" id="PS50801">
    <property type="entry name" value="STAS"/>
    <property type="match status" value="1"/>
</dbReference>
<dbReference type="CDD" id="cd07043">
    <property type="entry name" value="STAS_anti-anti-sigma_factors"/>
    <property type="match status" value="1"/>
</dbReference>
<evidence type="ECO:0000313" key="3">
    <source>
        <dbReference type="Proteomes" id="UP000217446"/>
    </source>
</evidence>
<evidence type="ECO:0000313" key="2">
    <source>
        <dbReference type="EMBL" id="GAX55378.1"/>
    </source>
</evidence>
<protein>
    <recommendedName>
        <fullName evidence="1">STAS domain-containing protein</fullName>
    </recommendedName>
</protein>
<keyword evidence="3" id="KW-1185">Reference proteome</keyword>
<feature type="domain" description="STAS" evidence="1">
    <location>
        <begin position="1"/>
        <end position="81"/>
    </location>
</feature>